<dbReference type="Proteomes" id="UP000078200">
    <property type="component" value="Unassembled WGS sequence"/>
</dbReference>
<proteinExistence type="predicted"/>
<organism evidence="1 2">
    <name type="scientific">Glossina austeni</name>
    <name type="common">Savannah tsetse fly</name>
    <dbReference type="NCBI Taxonomy" id="7395"/>
    <lineage>
        <taxon>Eukaryota</taxon>
        <taxon>Metazoa</taxon>
        <taxon>Ecdysozoa</taxon>
        <taxon>Arthropoda</taxon>
        <taxon>Hexapoda</taxon>
        <taxon>Insecta</taxon>
        <taxon>Pterygota</taxon>
        <taxon>Neoptera</taxon>
        <taxon>Endopterygota</taxon>
        <taxon>Diptera</taxon>
        <taxon>Brachycera</taxon>
        <taxon>Muscomorpha</taxon>
        <taxon>Hippoboscoidea</taxon>
        <taxon>Glossinidae</taxon>
        <taxon>Glossina</taxon>
    </lineage>
</organism>
<accession>A0A1A9VPC9</accession>
<sequence>MNIFYGFMSHAKCNDLIDRMFLSERFRGHGTLYAGFIFMAPRDSFLIAHSLANGRSVIEKVAFSIPLGFYDGLSTRRQMHPEKAKSSLTKTGSRVLLSFNWIDAVCLPRVPLTAHVVLLSFDGIDAACTPCVPLTAHVLISTANVITPHNTINQSLDFNILV</sequence>
<dbReference type="VEuPathDB" id="VectorBase:GAUT043334"/>
<protein>
    <submittedName>
        <fullName evidence="1">Uncharacterized protein</fullName>
    </submittedName>
</protein>
<dbReference type="AlphaFoldDB" id="A0A1A9VPC9"/>
<name>A0A1A9VPC9_GLOAU</name>
<reference evidence="1" key="1">
    <citation type="submission" date="2020-05" db="UniProtKB">
        <authorList>
            <consortium name="EnsemblMetazoa"/>
        </authorList>
    </citation>
    <scope>IDENTIFICATION</scope>
    <source>
        <strain evidence="1">TTRI</strain>
    </source>
</reference>
<evidence type="ECO:0000313" key="1">
    <source>
        <dbReference type="EnsemblMetazoa" id="GAUT043334-PA"/>
    </source>
</evidence>
<evidence type="ECO:0000313" key="2">
    <source>
        <dbReference type="Proteomes" id="UP000078200"/>
    </source>
</evidence>
<dbReference type="EnsemblMetazoa" id="GAUT043334-RA">
    <property type="protein sequence ID" value="GAUT043334-PA"/>
    <property type="gene ID" value="GAUT043334"/>
</dbReference>
<keyword evidence="2" id="KW-1185">Reference proteome</keyword>